<dbReference type="OrthoDB" id="8949317at2759"/>
<feature type="signal peptide" evidence="2">
    <location>
        <begin position="1"/>
        <end position="21"/>
    </location>
</feature>
<evidence type="ECO:0000313" key="4">
    <source>
        <dbReference type="Proteomes" id="UP000579558"/>
    </source>
</evidence>
<dbReference type="Proteomes" id="UP000579558">
    <property type="component" value="Unassembled WGS sequence"/>
</dbReference>
<reference evidence="3 4" key="1">
    <citation type="submission" date="2019-09" db="EMBL/GenBank/DDBJ databases">
        <title>Bird 10,000 Genomes (B10K) Project - Family phase.</title>
        <authorList>
            <person name="Zhang G."/>
        </authorList>
    </citation>
    <scope>NUCLEOTIDE SEQUENCE [LARGE SCALE GENOMIC DNA]</scope>
    <source>
        <strain evidence="3">B10K-DU-029-75</strain>
    </source>
</reference>
<protein>
    <submittedName>
        <fullName evidence="3">ERVV2 protein</fullName>
    </submittedName>
</protein>
<name>A0A7K6UQB6_9PASS</name>
<keyword evidence="4" id="KW-1185">Reference proteome</keyword>
<proteinExistence type="predicted"/>
<dbReference type="SUPFAM" id="SSF58069">
    <property type="entry name" value="Virus ectodomain"/>
    <property type="match status" value="1"/>
</dbReference>
<keyword evidence="2" id="KW-0732">Signal</keyword>
<comment type="caution">
    <text evidence="3">The sequence shown here is derived from an EMBL/GenBank/DDBJ whole genome shotgun (WGS) entry which is preliminary data.</text>
</comment>
<dbReference type="PANTHER" id="PTHR10424:SF73">
    <property type="entry name" value="ENDOGENOUS RETROVIRUS GROUP FC1 ENV POLYPROTEIN-RELATED"/>
    <property type="match status" value="1"/>
</dbReference>
<accession>A0A7K6UQB6</accession>
<sequence>TAFHFFVRWFIPWLGVSNIQKALVYVSAVMESISNSTTDAIQALQAEISEIDRIATQNKIAFETQDSFNTNILTSQGGACAVVNASCCVFSDQSGRVSTDLQ</sequence>
<feature type="chain" id="PRO_5029891622" evidence="2">
    <location>
        <begin position="22"/>
        <end position="102"/>
    </location>
</feature>
<evidence type="ECO:0000313" key="3">
    <source>
        <dbReference type="EMBL" id="NWX25153.1"/>
    </source>
</evidence>
<gene>
    <name evidence="3" type="primary">Ervv2_0</name>
    <name evidence="3" type="ORF">NOTCIN_R15376</name>
</gene>
<evidence type="ECO:0000256" key="2">
    <source>
        <dbReference type="SAM" id="SignalP"/>
    </source>
</evidence>
<feature type="non-terminal residue" evidence="3">
    <location>
        <position position="102"/>
    </location>
</feature>
<dbReference type="Gene3D" id="1.10.287.210">
    <property type="match status" value="1"/>
</dbReference>
<keyword evidence="1" id="KW-1015">Disulfide bond</keyword>
<feature type="non-terminal residue" evidence="3">
    <location>
        <position position="1"/>
    </location>
</feature>
<organism evidence="3 4">
    <name type="scientific">Notiomystis cincta</name>
    <dbReference type="NCBI Taxonomy" id="366454"/>
    <lineage>
        <taxon>Eukaryota</taxon>
        <taxon>Metazoa</taxon>
        <taxon>Chordata</taxon>
        <taxon>Craniata</taxon>
        <taxon>Vertebrata</taxon>
        <taxon>Euteleostomi</taxon>
        <taxon>Archelosauria</taxon>
        <taxon>Archosauria</taxon>
        <taxon>Dinosauria</taxon>
        <taxon>Saurischia</taxon>
        <taxon>Theropoda</taxon>
        <taxon>Coelurosauria</taxon>
        <taxon>Aves</taxon>
        <taxon>Neognathae</taxon>
        <taxon>Neoaves</taxon>
        <taxon>Telluraves</taxon>
        <taxon>Australaves</taxon>
        <taxon>Passeriformes</taxon>
        <taxon>Notiomystidae</taxon>
        <taxon>Notiomystis</taxon>
    </lineage>
</organism>
<dbReference type="EMBL" id="VZRX01000045">
    <property type="protein sequence ID" value="NWX25153.1"/>
    <property type="molecule type" value="Genomic_DNA"/>
</dbReference>
<dbReference type="InterPro" id="IPR018154">
    <property type="entry name" value="TLV/ENV_coat_polyprotein"/>
</dbReference>
<dbReference type="AlphaFoldDB" id="A0A7K6UQB6"/>
<dbReference type="PANTHER" id="PTHR10424">
    <property type="entry name" value="VIRAL ENVELOPE PROTEIN"/>
    <property type="match status" value="1"/>
</dbReference>
<evidence type="ECO:0000256" key="1">
    <source>
        <dbReference type="ARBA" id="ARBA00023157"/>
    </source>
</evidence>